<keyword evidence="5" id="KW-0067">ATP-binding</keyword>
<keyword evidence="7 9" id="KW-0472">Membrane</keyword>
<dbReference type="PANTHER" id="PTHR48041">
    <property type="entry name" value="ABC TRANSPORTER G FAMILY MEMBER 28"/>
    <property type="match status" value="1"/>
</dbReference>
<dbReference type="Pfam" id="PF00005">
    <property type="entry name" value="ABC_tran"/>
    <property type="match status" value="2"/>
</dbReference>
<evidence type="ECO:0000256" key="1">
    <source>
        <dbReference type="ARBA" id="ARBA00004141"/>
    </source>
</evidence>
<evidence type="ECO:0000256" key="5">
    <source>
        <dbReference type="ARBA" id="ARBA00022840"/>
    </source>
</evidence>
<keyword evidence="12" id="KW-1185">Reference proteome</keyword>
<accession>A0ABR4NEU0</accession>
<evidence type="ECO:0000256" key="7">
    <source>
        <dbReference type="ARBA" id="ARBA00023136"/>
    </source>
</evidence>
<dbReference type="SUPFAM" id="SSF52540">
    <property type="entry name" value="P-loop containing nucleoside triphosphate hydrolases"/>
    <property type="match status" value="2"/>
</dbReference>
<evidence type="ECO:0000256" key="3">
    <source>
        <dbReference type="ARBA" id="ARBA00022692"/>
    </source>
</evidence>
<evidence type="ECO:0000256" key="9">
    <source>
        <dbReference type="SAM" id="Phobius"/>
    </source>
</evidence>
<dbReference type="Gene3D" id="3.40.50.300">
    <property type="entry name" value="P-loop containing nucleotide triphosphate hydrolases"/>
    <property type="match status" value="2"/>
</dbReference>
<reference evidence="11 12" key="1">
    <citation type="submission" date="2023-09" db="EMBL/GenBank/DDBJ databases">
        <title>Pangenome analysis of Batrachochytrium dendrobatidis and related Chytrids.</title>
        <authorList>
            <person name="Yacoub M.N."/>
            <person name="Stajich J.E."/>
            <person name="James T.Y."/>
        </authorList>
    </citation>
    <scope>NUCLEOTIDE SEQUENCE [LARGE SCALE GENOMIC DNA]</scope>
    <source>
        <strain evidence="11 12">JEL0888</strain>
    </source>
</reference>
<evidence type="ECO:0000256" key="8">
    <source>
        <dbReference type="SAM" id="MobiDB-lite"/>
    </source>
</evidence>
<dbReference type="InterPro" id="IPR003593">
    <property type="entry name" value="AAA+_ATPase"/>
</dbReference>
<dbReference type="PROSITE" id="PS50893">
    <property type="entry name" value="ABC_TRANSPORTER_2"/>
    <property type="match status" value="2"/>
</dbReference>
<keyword evidence="3 9" id="KW-0812">Transmembrane</keyword>
<feature type="domain" description="ABC transporter" evidence="10">
    <location>
        <begin position="702"/>
        <end position="955"/>
    </location>
</feature>
<dbReference type="InterPro" id="IPR017871">
    <property type="entry name" value="ABC_transporter-like_CS"/>
</dbReference>
<feature type="transmembrane region" description="Helical" evidence="9">
    <location>
        <begin position="1154"/>
        <end position="1173"/>
    </location>
</feature>
<evidence type="ECO:0000259" key="10">
    <source>
        <dbReference type="PROSITE" id="PS50893"/>
    </source>
</evidence>
<gene>
    <name evidence="11" type="ORF">HK105_202429</name>
</gene>
<dbReference type="Proteomes" id="UP001527925">
    <property type="component" value="Unassembled WGS sequence"/>
</dbReference>
<feature type="transmembrane region" description="Helical" evidence="9">
    <location>
        <begin position="489"/>
        <end position="509"/>
    </location>
</feature>
<organism evidence="11 12">
    <name type="scientific">Polyrhizophydium stewartii</name>
    <dbReference type="NCBI Taxonomy" id="2732419"/>
    <lineage>
        <taxon>Eukaryota</taxon>
        <taxon>Fungi</taxon>
        <taxon>Fungi incertae sedis</taxon>
        <taxon>Chytridiomycota</taxon>
        <taxon>Chytridiomycota incertae sedis</taxon>
        <taxon>Chytridiomycetes</taxon>
        <taxon>Rhizophydiales</taxon>
        <taxon>Rhizophydiales incertae sedis</taxon>
        <taxon>Polyrhizophydium</taxon>
    </lineage>
</organism>
<feature type="domain" description="ABC transporter" evidence="10">
    <location>
        <begin position="26"/>
        <end position="266"/>
    </location>
</feature>
<sequence>MIDFKAVAPVAVAARGLAVAVTAPRTPLDLVTGRRPPRAQVLNDVSFSASPGQVIAIMGASGSGKTTLLHALAGRIHNATLTGSILFDGRDPQPFFDNGSVAYVQQHDHLMPYLTVRETLRYCAELRLPSSMPTSEKFDLVEQVILELGLKECADTIIGDDWRKGISGGEKRRVSVGCQLLLNPSVIFMDEPTTGLDSFTSYNLIETLVNLSRKGRTVFVSIHQPRSDIFRLFDSIILLSKGRTVYAGQGGQTALSYFESLGHRIPENTNPADALIDVCSIDNRDADSEDKSRAVVDSLVKSWAVAVASGKNRDFQLPESRAVESIRRRSLEARRRSLPMATAADAKEPNAAGRRNSTDPATGVVIETANVPPTNAGGSGAGFLAQCAILTRRSWKNLLRDNLSLWGNLAEAIIVGLVFGYIFFRLEDTLPGVLSRRAALYIATSMQTYLMLIFVIYKLCGDMKVFDRERADHMYGVVPYVFGQFTSQLPFNVLFPLIYAILMYFMMGMRTDDLAVHFGRFALANILAHFVIVAYAQFCVAIARDFATASLIGNAMYTFFSFSTGFFVQLDAIPVYLRWISKISFMTYEFRLLATNEFSGNVYACADVGRPCDGNAVLKSLAIAVDDYVVPPLMLCAIFAFFLVSGTVLLQLLSFDLNKHAGAVKSSIKVGSSRQSGTSADGGESAKGVHAIEKIDVQVQSIHLELITRSLIPGRQSTKKTLLEDITADFPAGELTIIMGGSGTGKSTLLSVLTARRLRSGAMSDLKQTGQVLFNGIAESNPARIASVCSFVRQSDDHLLPALTCRETLHFAARLRLPSDWTMPQKADRAEEVLNLLGLRHCANTIVGDESKKGLSGGEKRRLSIGVQMLTDPSVLVIDEPTSGLDAFTAHHIMVSLKQIAATGRTIICSIHQPRSDIYTMFDNIVLLTRGGRVAFSGPARRMTQHFAALGHKLPTLTNPADFVLDVSSVDLRDEEAERRTRAQVDALVSHWRMHGIATHSADDASPFSNDKDAAAHPSVSDGSGSADLAAPPKAFELRKIAPFTTSFPVLARRSFINTVRQPHIVVARVMQVLALGIVQALYFARQGNDQVSVQNRLGVLQQTVSAIFVGLLNCISQFPAERSILFYEHADRAYSVEPFFLAYNMIEIPIEMFSSLAYTVFAMVIVGINTTVGNFFCMSLAVFCFVNVGETIGIAFCSIVTHVGFSVSLTNSVLGIFVVMSGILSSNMPVVLDRLNRVSPIPYLTRLMAIREFDSSARFTCSEEDVQTGNCIYRTGSDVLRLLTSNDNIMGFESDKFVYYITVGVVLTVVYRIAAYALLKWRAARM</sequence>
<proteinExistence type="predicted"/>
<evidence type="ECO:0000313" key="12">
    <source>
        <dbReference type="Proteomes" id="UP001527925"/>
    </source>
</evidence>
<feature type="transmembrane region" description="Helical" evidence="9">
    <location>
        <begin position="628"/>
        <end position="650"/>
    </location>
</feature>
<dbReference type="Pfam" id="PF19055">
    <property type="entry name" value="ABC2_membrane_7"/>
    <property type="match status" value="1"/>
</dbReference>
<feature type="transmembrane region" description="Helical" evidence="9">
    <location>
        <begin position="521"/>
        <end position="543"/>
    </location>
</feature>
<keyword evidence="2" id="KW-0813">Transport</keyword>
<feature type="transmembrane region" description="Helical" evidence="9">
    <location>
        <begin position="405"/>
        <end position="426"/>
    </location>
</feature>
<dbReference type="PROSITE" id="PS00211">
    <property type="entry name" value="ABC_TRANSPORTER_1"/>
    <property type="match status" value="2"/>
</dbReference>
<feature type="region of interest" description="Disordered" evidence="8">
    <location>
        <begin position="337"/>
        <end position="359"/>
    </location>
</feature>
<evidence type="ECO:0000256" key="4">
    <source>
        <dbReference type="ARBA" id="ARBA00022741"/>
    </source>
</evidence>
<dbReference type="InterPro" id="IPR043926">
    <property type="entry name" value="ABCG_dom"/>
</dbReference>
<keyword evidence="4" id="KW-0547">Nucleotide-binding</keyword>
<dbReference type="InterPro" id="IPR013525">
    <property type="entry name" value="ABC2_TM"/>
</dbReference>
<dbReference type="InterPro" id="IPR050352">
    <property type="entry name" value="ABCG_transporters"/>
</dbReference>
<evidence type="ECO:0000256" key="6">
    <source>
        <dbReference type="ARBA" id="ARBA00022989"/>
    </source>
</evidence>
<name>A0ABR4NEU0_9FUNG</name>
<dbReference type="Pfam" id="PF01061">
    <property type="entry name" value="ABC2_membrane"/>
    <property type="match status" value="2"/>
</dbReference>
<dbReference type="InterPro" id="IPR027417">
    <property type="entry name" value="P-loop_NTPase"/>
</dbReference>
<feature type="transmembrane region" description="Helical" evidence="9">
    <location>
        <begin position="438"/>
        <end position="457"/>
    </location>
</feature>
<dbReference type="PANTHER" id="PTHR48041:SF119">
    <property type="entry name" value="ROA1P"/>
    <property type="match status" value="1"/>
</dbReference>
<dbReference type="EMBL" id="JADGIZ020000008">
    <property type="protein sequence ID" value="KAL2918015.1"/>
    <property type="molecule type" value="Genomic_DNA"/>
</dbReference>
<evidence type="ECO:0000256" key="2">
    <source>
        <dbReference type="ARBA" id="ARBA00022448"/>
    </source>
</evidence>
<dbReference type="InterPro" id="IPR003439">
    <property type="entry name" value="ABC_transporter-like_ATP-bd"/>
</dbReference>
<feature type="region of interest" description="Disordered" evidence="8">
    <location>
        <begin position="1003"/>
        <end position="1028"/>
    </location>
</feature>
<comment type="subcellular location">
    <subcellularLocation>
        <location evidence="1">Membrane</location>
        <topology evidence="1">Multi-pass membrane protein</topology>
    </subcellularLocation>
</comment>
<feature type="transmembrane region" description="Helical" evidence="9">
    <location>
        <begin position="555"/>
        <end position="577"/>
    </location>
</feature>
<comment type="caution">
    <text evidence="11">The sequence shown here is derived from an EMBL/GenBank/DDBJ whole genome shotgun (WGS) entry which is preliminary data.</text>
</comment>
<protein>
    <recommendedName>
        <fullName evidence="10">ABC transporter domain-containing protein</fullName>
    </recommendedName>
</protein>
<feature type="transmembrane region" description="Helical" evidence="9">
    <location>
        <begin position="1179"/>
        <end position="1202"/>
    </location>
</feature>
<keyword evidence="6 9" id="KW-1133">Transmembrane helix</keyword>
<evidence type="ECO:0000313" key="11">
    <source>
        <dbReference type="EMBL" id="KAL2918015.1"/>
    </source>
</evidence>
<dbReference type="SMART" id="SM00382">
    <property type="entry name" value="AAA"/>
    <property type="match status" value="2"/>
</dbReference>
<feature type="transmembrane region" description="Helical" evidence="9">
    <location>
        <begin position="1298"/>
        <end position="1320"/>
    </location>
</feature>